<proteinExistence type="predicted"/>
<dbReference type="EMBL" id="JBHFNQ010000003">
    <property type="protein sequence ID" value="MFB2875268.1"/>
    <property type="molecule type" value="Genomic_DNA"/>
</dbReference>
<sequence>MQQKEQALPRLEVIKSSKEKLTVSPSDSTSNPINELFDRFANILFETWKETGFGHLEIDSERIKHNKIGVTLKGSIHYRFVFSDEDVKRWTSK</sequence>
<evidence type="ECO:0000313" key="1">
    <source>
        <dbReference type="EMBL" id="MFB2875268.1"/>
    </source>
</evidence>
<gene>
    <name evidence="1" type="ORF">ACE1CC_00085</name>
</gene>
<dbReference type="Proteomes" id="UP001576774">
    <property type="component" value="Unassembled WGS sequence"/>
</dbReference>
<name>A0ABV4WXM0_9CYAN</name>
<organism evidence="1 2">
    <name type="scientific">Floridaenema aerugineum BLCC-F46</name>
    <dbReference type="NCBI Taxonomy" id="3153654"/>
    <lineage>
        <taxon>Bacteria</taxon>
        <taxon>Bacillati</taxon>
        <taxon>Cyanobacteriota</taxon>
        <taxon>Cyanophyceae</taxon>
        <taxon>Oscillatoriophycideae</taxon>
        <taxon>Aerosakkonematales</taxon>
        <taxon>Aerosakkonemataceae</taxon>
        <taxon>Floridanema</taxon>
        <taxon>Floridanema aerugineum</taxon>
    </lineage>
</organism>
<dbReference type="RefSeq" id="WP_413268436.1">
    <property type="nucleotide sequence ID" value="NZ_JBHFNQ010000003.1"/>
</dbReference>
<comment type="caution">
    <text evidence="1">The sequence shown here is derived from an EMBL/GenBank/DDBJ whole genome shotgun (WGS) entry which is preliminary data.</text>
</comment>
<reference evidence="1 2" key="1">
    <citation type="submission" date="2024-09" db="EMBL/GenBank/DDBJ databases">
        <title>Floridaenema gen nov. (Aerosakkonemataceae, Aerosakkonematales ord. nov., Cyanobacteria) from benthic tropical and subtropical fresh waters, with the description of four new species.</title>
        <authorList>
            <person name="Moretto J.A."/>
            <person name="Berthold D.E."/>
            <person name="Lefler F.W."/>
            <person name="Huang I.-S."/>
            <person name="Laughinghouse H. IV."/>
        </authorList>
    </citation>
    <scope>NUCLEOTIDE SEQUENCE [LARGE SCALE GENOMIC DNA]</scope>
    <source>
        <strain evidence="1 2">BLCC-F46</strain>
    </source>
</reference>
<protein>
    <submittedName>
        <fullName evidence="1">Uncharacterized protein</fullName>
    </submittedName>
</protein>
<evidence type="ECO:0000313" key="2">
    <source>
        <dbReference type="Proteomes" id="UP001576774"/>
    </source>
</evidence>
<keyword evidence="2" id="KW-1185">Reference proteome</keyword>
<accession>A0ABV4WXM0</accession>